<dbReference type="Proteomes" id="UP000054423">
    <property type="component" value="Unassembled WGS sequence"/>
</dbReference>
<organism evidence="1">
    <name type="scientific">Phytophthora nicotianae</name>
    <name type="common">Potato buckeye rot agent</name>
    <name type="synonym">Phytophthora parasitica</name>
    <dbReference type="NCBI Taxonomy" id="4792"/>
    <lineage>
        <taxon>Eukaryota</taxon>
        <taxon>Sar</taxon>
        <taxon>Stramenopiles</taxon>
        <taxon>Oomycota</taxon>
        <taxon>Peronosporomycetes</taxon>
        <taxon>Peronosporales</taxon>
        <taxon>Peronosporaceae</taxon>
        <taxon>Phytophthora</taxon>
    </lineage>
</organism>
<proteinExistence type="predicted"/>
<name>W2KCT7_PHYNI</name>
<dbReference type="AlphaFoldDB" id="W2KCT7"/>
<gene>
    <name evidence="1" type="ORF">L917_17425</name>
</gene>
<evidence type="ECO:0000313" key="1">
    <source>
        <dbReference type="EMBL" id="ETL82404.1"/>
    </source>
</evidence>
<dbReference type="EMBL" id="KI682239">
    <property type="protein sequence ID" value="ETL82404.1"/>
    <property type="molecule type" value="Genomic_DNA"/>
</dbReference>
<protein>
    <submittedName>
        <fullName evidence="1">Uncharacterized protein</fullName>
    </submittedName>
</protein>
<reference evidence="1" key="1">
    <citation type="submission" date="2013-11" db="EMBL/GenBank/DDBJ databases">
        <title>The Genome Sequence of Phytophthora parasitica CHvinca01.</title>
        <authorList>
            <consortium name="The Broad Institute Genomics Platform"/>
            <person name="Russ C."/>
            <person name="Tyler B."/>
            <person name="Panabieres F."/>
            <person name="Shan W."/>
            <person name="Tripathy S."/>
            <person name="Grunwald N."/>
            <person name="Machado M."/>
            <person name="Johnson C.S."/>
            <person name="Arredondo F."/>
            <person name="Hong C."/>
            <person name="Coffey M."/>
            <person name="Young S.K."/>
            <person name="Zeng Q."/>
            <person name="Gargeya S."/>
            <person name="Fitzgerald M."/>
            <person name="Abouelleil A."/>
            <person name="Alvarado L."/>
            <person name="Chapman S.B."/>
            <person name="Gainer-Dewar J."/>
            <person name="Goldberg J."/>
            <person name="Griggs A."/>
            <person name="Gujja S."/>
            <person name="Hansen M."/>
            <person name="Howarth C."/>
            <person name="Imamovic A."/>
            <person name="Ireland A."/>
            <person name="Larimer J."/>
            <person name="McCowan C."/>
            <person name="Murphy C."/>
            <person name="Pearson M."/>
            <person name="Poon T.W."/>
            <person name="Priest M."/>
            <person name="Roberts A."/>
            <person name="Saif S."/>
            <person name="Shea T."/>
            <person name="Sykes S."/>
            <person name="Wortman J."/>
            <person name="Nusbaum C."/>
            <person name="Birren B."/>
        </authorList>
    </citation>
    <scope>NUCLEOTIDE SEQUENCE [LARGE SCALE GENOMIC DNA]</scope>
    <source>
        <strain evidence="1">CHvinca01</strain>
    </source>
</reference>
<accession>W2KCT7</accession>
<sequence length="31" mass="3344">MAHRVPQIVANCETGGEVSAKRFAAERTADQ</sequence>